<accession>A0A3P7UWB0</accession>
<dbReference type="Proteomes" id="UP000050761">
    <property type="component" value="Unassembled WGS sequence"/>
</dbReference>
<proteinExistence type="predicted"/>
<evidence type="ECO:0000313" key="2">
    <source>
        <dbReference type="EMBL" id="VDO26507.1"/>
    </source>
</evidence>
<dbReference type="WBParaSite" id="HPBE_0000259101-mRNA-1">
    <property type="protein sequence ID" value="HPBE_0000259101-mRNA-1"/>
    <property type="gene ID" value="HPBE_0000259101"/>
</dbReference>
<evidence type="ECO:0000256" key="1">
    <source>
        <dbReference type="SAM" id="MobiDB-lite"/>
    </source>
</evidence>
<reference evidence="4" key="2">
    <citation type="submission" date="2019-09" db="UniProtKB">
        <authorList>
            <consortium name="WormBaseParasite"/>
        </authorList>
    </citation>
    <scope>IDENTIFICATION</scope>
</reference>
<evidence type="ECO:0000313" key="4">
    <source>
        <dbReference type="WBParaSite" id="HPBE_0000259101-mRNA-1"/>
    </source>
</evidence>
<protein>
    <submittedName>
        <fullName evidence="2 4">Uncharacterized protein</fullName>
    </submittedName>
</protein>
<feature type="region of interest" description="Disordered" evidence="1">
    <location>
        <begin position="85"/>
        <end position="108"/>
    </location>
</feature>
<dbReference type="EMBL" id="UZAH01004226">
    <property type="protein sequence ID" value="VDO26507.1"/>
    <property type="molecule type" value="Genomic_DNA"/>
</dbReference>
<reference evidence="2 3" key="1">
    <citation type="submission" date="2018-11" db="EMBL/GenBank/DDBJ databases">
        <authorList>
            <consortium name="Pathogen Informatics"/>
        </authorList>
    </citation>
    <scope>NUCLEOTIDE SEQUENCE [LARGE SCALE GENOMIC DNA]</scope>
</reference>
<dbReference type="AlphaFoldDB" id="A0A183F8U9"/>
<keyword evidence="3" id="KW-1185">Reference proteome</keyword>
<name>A0A183F8U9_HELPZ</name>
<gene>
    <name evidence="2" type="ORF">HPBE_LOCUS2592</name>
</gene>
<organism evidence="3 4">
    <name type="scientific">Heligmosomoides polygyrus</name>
    <name type="common">Parasitic roundworm</name>
    <dbReference type="NCBI Taxonomy" id="6339"/>
    <lineage>
        <taxon>Eukaryota</taxon>
        <taxon>Metazoa</taxon>
        <taxon>Ecdysozoa</taxon>
        <taxon>Nematoda</taxon>
        <taxon>Chromadorea</taxon>
        <taxon>Rhabditida</taxon>
        <taxon>Rhabditina</taxon>
        <taxon>Rhabditomorpha</taxon>
        <taxon>Strongyloidea</taxon>
        <taxon>Heligmosomidae</taxon>
        <taxon>Heligmosomoides</taxon>
    </lineage>
</organism>
<accession>A0A183F8U9</accession>
<sequence>MKLVERTASILQDFELRQLEIEEVEKFEGVEEKDQEFQPEEDCAGVTTPLVTIDEMKLVERIASILQDFELRQLEIEEVEKFEGVEEKDQEFQPEEDCAGVTTPLVTM</sequence>
<evidence type="ECO:0000313" key="3">
    <source>
        <dbReference type="Proteomes" id="UP000050761"/>
    </source>
</evidence>